<dbReference type="SUPFAM" id="SSF101936">
    <property type="entry name" value="DNA-binding pseudobarrel domain"/>
    <property type="match status" value="1"/>
</dbReference>
<proteinExistence type="predicted"/>
<dbReference type="PANTHER" id="PTHR34269:SF11">
    <property type="entry name" value="B3 DOMAIN PROTEIN"/>
    <property type="match status" value="1"/>
</dbReference>
<keyword evidence="5" id="KW-0539">Nucleus</keyword>
<gene>
    <name evidence="7" type="ORF">KY290_034417</name>
</gene>
<comment type="caution">
    <text evidence="7">The sequence shown here is derived from an EMBL/GenBank/DDBJ whole genome shotgun (WGS) entry which is preliminary data.</text>
</comment>
<comment type="subcellular location">
    <subcellularLocation>
        <location evidence="1">Nucleus</location>
    </subcellularLocation>
</comment>
<name>A0ABQ7U484_SOLTU</name>
<organism evidence="7 8">
    <name type="scientific">Solanum tuberosum</name>
    <name type="common">Potato</name>
    <dbReference type="NCBI Taxonomy" id="4113"/>
    <lineage>
        <taxon>Eukaryota</taxon>
        <taxon>Viridiplantae</taxon>
        <taxon>Streptophyta</taxon>
        <taxon>Embryophyta</taxon>
        <taxon>Tracheophyta</taxon>
        <taxon>Spermatophyta</taxon>
        <taxon>Magnoliopsida</taxon>
        <taxon>eudicotyledons</taxon>
        <taxon>Gunneridae</taxon>
        <taxon>Pentapetalae</taxon>
        <taxon>asterids</taxon>
        <taxon>lamiids</taxon>
        <taxon>Solanales</taxon>
        <taxon>Solanaceae</taxon>
        <taxon>Solanoideae</taxon>
        <taxon>Solaneae</taxon>
        <taxon>Solanum</taxon>
    </lineage>
</organism>
<dbReference type="PANTHER" id="PTHR34269">
    <property type="entry name" value="TRANSCRIPTION FACTOR B3-DOMAIN FAMILY-RELATED"/>
    <property type="match status" value="1"/>
</dbReference>
<evidence type="ECO:0000256" key="3">
    <source>
        <dbReference type="ARBA" id="ARBA00023125"/>
    </source>
</evidence>
<dbReference type="CDD" id="cd10017">
    <property type="entry name" value="B3_DNA"/>
    <property type="match status" value="1"/>
</dbReference>
<evidence type="ECO:0000256" key="4">
    <source>
        <dbReference type="ARBA" id="ARBA00023163"/>
    </source>
</evidence>
<evidence type="ECO:0000256" key="1">
    <source>
        <dbReference type="ARBA" id="ARBA00004123"/>
    </source>
</evidence>
<accession>A0ABQ7U484</accession>
<dbReference type="InterPro" id="IPR003340">
    <property type="entry name" value="B3_DNA-bd"/>
</dbReference>
<keyword evidence="2" id="KW-0805">Transcription regulation</keyword>
<keyword evidence="4" id="KW-0804">Transcription</keyword>
<evidence type="ECO:0000256" key="6">
    <source>
        <dbReference type="SAM" id="MobiDB-lite"/>
    </source>
</evidence>
<dbReference type="EMBL" id="JAIVGD010000026">
    <property type="protein sequence ID" value="KAH0741374.1"/>
    <property type="molecule type" value="Genomic_DNA"/>
</dbReference>
<dbReference type="InterPro" id="IPR015300">
    <property type="entry name" value="DNA-bd_pseudobarrel_sf"/>
</dbReference>
<keyword evidence="8" id="KW-1185">Reference proteome</keyword>
<evidence type="ECO:0000313" key="8">
    <source>
        <dbReference type="Proteomes" id="UP000826656"/>
    </source>
</evidence>
<protein>
    <recommendedName>
        <fullName evidence="9">Transcription factor</fullName>
    </recommendedName>
</protein>
<dbReference type="Proteomes" id="UP000826656">
    <property type="component" value="Unassembled WGS sequence"/>
</dbReference>
<evidence type="ECO:0000256" key="5">
    <source>
        <dbReference type="ARBA" id="ARBA00023242"/>
    </source>
</evidence>
<sequence>MENSHQFSDDFLPFSEDSVIDAEPISYCLPHQYSSSNTTLSLFSQVSENLAASKPITTTVDFSSIDGGKDNPNSPFLTLFTRVYVNITLPPPPPSSTDLCLSLPSLPNTSSTARSSISSQHSCSFASSSREVNALGNSAPKRSLGEQKFIPRKKTKESNGEEGHWITKKLTRSDVNGASRLLLSQQDVNNYILPFMNKEEQSIICQQLCGVDATVFDMDTQTSHVLTLKKWSTNSFHLVKAWTKDFVKRRNLKENDVISICWEKSNSRFCFRVQMRNQVEL</sequence>
<evidence type="ECO:0000256" key="2">
    <source>
        <dbReference type="ARBA" id="ARBA00023015"/>
    </source>
</evidence>
<keyword evidence="3" id="KW-0238">DNA-binding</keyword>
<dbReference type="Gene3D" id="2.40.330.10">
    <property type="entry name" value="DNA-binding pseudobarrel domain"/>
    <property type="match status" value="1"/>
</dbReference>
<reference evidence="7 8" key="1">
    <citation type="journal article" date="2021" name="bioRxiv">
        <title>Chromosome-scale and haplotype-resolved genome assembly of a tetraploid potato cultivar.</title>
        <authorList>
            <person name="Sun H."/>
            <person name="Jiao W.-B."/>
            <person name="Krause K."/>
            <person name="Campoy J.A."/>
            <person name="Goel M."/>
            <person name="Folz-Donahue K."/>
            <person name="Kukat C."/>
            <person name="Huettel B."/>
            <person name="Schneeberger K."/>
        </authorList>
    </citation>
    <scope>NUCLEOTIDE SEQUENCE [LARGE SCALE GENOMIC DNA]</scope>
    <source>
        <strain evidence="7">SolTubOtavaFocal</strain>
        <tissue evidence="7">Leaves</tissue>
    </source>
</reference>
<feature type="region of interest" description="Disordered" evidence="6">
    <location>
        <begin position="136"/>
        <end position="164"/>
    </location>
</feature>
<evidence type="ECO:0008006" key="9">
    <source>
        <dbReference type="Google" id="ProtNLM"/>
    </source>
</evidence>
<evidence type="ECO:0000313" key="7">
    <source>
        <dbReference type="EMBL" id="KAH0741374.1"/>
    </source>
</evidence>
<dbReference type="InterPro" id="IPR051442">
    <property type="entry name" value="B3_domain"/>
</dbReference>